<dbReference type="InterPro" id="IPR004821">
    <property type="entry name" value="Cyt_trans-like"/>
</dbReference>
<keyword evidence="2" id="KW-0808">Transferase</keyword>
<reference evidence="2 3" key="1">
    <citation type="submission" date="2014-03" db="EMBL/GenBank/DDBJ databases">
        <title>Draft Genome of Photorhabdus luminescens BA1, an Egyptian Isolate.</title>
        <authorList>
            <person name="Ghazal S."/>
            <person name="Hurst S.G.IV."/>
            <person name="Morris K."/>
            <person name="Thomas K."/>
            <person name="Tisa L.S."/>
        </authorList>
    </citation>
    <scope>NUCLEOTIDE SEQUENCE [LARGE SCALE GENOMIC DNA]</scope>
    <source>
        <strain evidence="2 3">BA1</strain>
    </source>
</reference>
<keyword evidence="2" id="KW-0548">Nucleotidyltransferase</keyword>
<dbReference type="Gene3D" id="3.40.50.620">
    <property type="entry name" value="HUPs"/>
    <property type="match status" value="1"/>
</dbReference>
<dbReference type="PANTHER" id="PTHR31285:SF0">
    <property type="entry name" value="NICOTINAMIDE MONONUCLEOTIDE ADENYLYLTRANSFERASE"/>
    <property type="match status" value="1"/>
</dbReference>
<dbReference type="Pfam" id="PF01467">
    <property type="entry name" value="CTP_transf_like"/>
    <property type="match status" value="1"/>
</dbReference>
<dbReference type="AlphaFoldDB" id="A0A022PGP4"/>
<evidence type="ECO:0000313" key="2">
    <source>
        <dbReference type="EMBL" id="EYU14714.1"/>
    </source>
</evidence>
<dbReference type="PATRIC" id="fig|1393736.3.peg.2804"/>
<dbReference type="Proteomes" id="UP000023464">
    <property type="component" value="Unassembled WGS sequence"/>
</dbReference>
<keyword evidence="3" id="KW-1185">Reference proteome</keyword>
<dbReference type="GO" id="GO:0005737">
    <property type="term" value="C:cytoplasm"/>
    <property type="evidence" value="ECO:0007669"/>
    <property type="project" value="TreeGrafter"/>
</dbReference>
<dbReference type="RefSeq" id="WP_036779911.1">
    <property type="nucleotide sequence ID" value="NZ_CAWLTM010000075.1"/>
</dbReference>
<proteinExistence type="predicted"/>
<name>A0A022PGP4_9GAMM</name>
<feature type="domain" description="Cytidyltransferase-like" evidence="1">
    <location>
        <begin position="43"/>
        <end position="203"/>
    </location>
</feature>
<evidence type="ECO:0000313" key="3">
    <source>
        <dbReference type="Proteomes" id="UP000023464"/>
    </source>
</evidence>
<dbReference type="GO" id="GO:0000309">
    <property type="term" value="F:nicotinamide-nucleotide adenylyltransferase activity"/>
    <property type="evidence" value="ECO:0007669"/>
    <property type="project" value="TreeGrafter"/>
</dbReference>
<dbReference type="PANTHER" id="PTHR31285">
    <property type="entry name" value="NICOTINAMIDE MONONUCLEOTIDE ADENYLYLTRANSFERASE"/>
    <property type="match status" value="1"/>
</dbReference>
<accession>A0A022PGP4</accession>
<dbReference type="InterPro" id="IPR014729">
    <property type="entry name" value="Rossmann-like_a/b/a_fold"/>
</dbReference>
<protein>
    <submittedName>
        <fullName evidence="2">Nicotinic acid mononucleotide adenylyltransferase</fullName>
    </submittedName>
</protein>
<dbReference type="SUPFAM" id="SSF52374">
    <property type="entry name" value="Nucleotidylyl transferase"/>
    <property type="match status" value="1"/>
</dbReference>
<comment type="caution">
    <text evidence="2">The sequence shown here is derived from an EMBL/GenBank/DDBJ whole genome shotgun (WGS) entry which is preliminary data.</text>
</comment>
<organism evidence="2 3">
    <name type="scientific">Photorhabdus aegyptia</name>
    <dbReference type="NCBI Taxonomy" id="2805098"/>
    <lineage>
        <taxon>Bacteria</taxon>
        <taxon>Pseudomonadati</taxon>
        <taxon>Pseudomonadota</taxon>
        <taxon>Gammaproteobacteria</taxon>
        <taxon>Enterobacterales</taxon>
        <taxon>Morganellaceae</taxon>
        <taxon>Photorhabdus</taxon>
    </lineage>
</organism>
<dbReference type="EMBL" id="JFGV01000040">
    <property type="protein sequence ID" value="EYU14714.1"/>
    <property type="molecule type" value="Genomic_DNA"/>
</dbReference>
<dbReference type="GO" id="GO:0016887">
    <property type="term" value="F:ATP hydrolysis activity"/>
    <property type="evidence" value="ECO:0007669"/>
    <property type="project" value="TreeGrafter"/>
</dbReference>
<sequence>MNMPDNNERYINDLIDGKLNYIHIDRKGNFSNTNIDWKDTLILSGSFNPLHKGHEELKEISTTMTKRKPYYELSIKNAVKLTISTDEVFKRIGQFKEKGEVILSDATFFTDKSHIYQGAIFVIGADLCQEINNPVYYGGEEGLKKSLMTINSNDCRFLVAGRFFNNKYHAVDDLVNIRKEHRFLFESIPENLFRLDISSTEIRLMNKEKEMNHE</sequence>
<gene>
    <name evidence="2" type="ORF">BA1DRAFT_02740</name>
</gene>
<evidence type="ECO:0000259" key="1">
    <source>
        <dbReference type="Pfam" id="PF01467"/>
    </source>
</evidence>